<evidence type="ECO:0000256" key="1">
    <source>
        <dbReference type="PROSITE-ProRule" id="PRU00409"/>
    </source>
</evidence>
<dbReference type="PANTHER" id="PTHR21621">
    <property type="entry name" value="RIBOSOMAL PROTEIN S6 MODIFICATION PROTEIN"/>
    <property type="match status" value="1"/>
</dbReference>
<dbReference type="PANTHER" id="PTHR21621:SF0">
    <property type="entry name" value="BETA-CITRYLGLUTAMATE SYNTHASE B-RELATED"/>
    <property type="match status" value="1"/>
</dbReference>
<protein>
    <submittedName>
        <fullName evidence="3">Alpha-L-glutamate ligase, RimK family</fullName>
    </submittedName>
</protein>
<keyword evidence="3" id="KW-0436">Ligase</keyword>
<accession>A0A0G0W807</accession>
<name>A0A0G0W807_9BACT</name>
<evidence type="ECO:0000259" key="2">
    <source>
        <dbReference type="PROSITE" id="PS50975"/>
    </source>
</evidence>
<evidence type="ECO:0000313" key="3">
    <source>
        <dbReference type="EMBL" id="KKR71362.1"/>
    </source>
</evidence>
<dbReference type="GO" id="GO:0005524">
    <property type="term" value="F:ATP binding"/>
    <property type="evidence" value="ECO:0007669"/>
    <property type="project" value="UniProtKB-UniRule"/>
</dbReference>
<sequence>MKKILILVDKMGEKRELFVKHITTRVGTDVNITLALFSDLYFSVSGKDLTVEINKIPITGFDLVCFRHVGGKFSVLASTLAICLQVKGVKLIDSVWSEIGPLGSKFTSLVKLGVEGLPIMKTIYVWQTKIPEETERITRELGFPLVAKELSMQRGKGVFKIDSVEDIANLPLTDSKGRDNQFMFQEYKDLGEEYRVLVLGRKVGVWEKKIVTVAGEFRHNVSLGAREEFMKIEDIPADLAKIAIDAAVKLNLQIAGVDIAVNKNTGKYCLIEVNRGPGFTYDTKVSPEMDQIAKFLREESESK</sequence>
<keyword evidence="1" id="KW-0067">ATP-binding</keyword>
<dbReference type="AlphaFoldDB" id="A0A0G0W807"/>
<dbReference type="InterPro" id="IPR013651">
    <property type="entry name" value="ATP-grasp_RimK-type"/>
</dbReference>
<dbReference type="Pfam" id="PF08443">
    <property type="entry name" value="RimK"/>
    <property type="match status" value="1"/>
</dbReference>
<dbReference type="Gene3D" id="3.30.1490.20">
    <property type="entry name" value="ATP-grasp fold, A domain"/>
    <property type="match status" value="1"/>
</dbReference>
<proteinExistence type="predicted"/>
<organism evidence="3 4">
    <name type="scientific">Candidatus Woesebacteria bacterium GW2011_GWA2_40_7b</name>
    <dbReference type="NCBI Taxonomy" id="1618563"/>
    <lineage>
        <taxon>Bacteria</taxon>
        <taxon>Candidatus Woeseibacteriota</taxon>
    </lineage>
</organism>
<dbReference type="Proteomes" id="UP000034562">
    <property type="component" value="Unassembled WGS sequence"/>
</dbReference>
<dbReference type="SUPFAM" id="SSF56059">
    <property type="entry name" value="Glutathione synthetase ATP-binding domain-like"/>
    <property type="match status" value="1"/>
</dbReference>
<dbReference type="EMBL" id="LBZK01000002">
    <property type="protein sequence ID" value="KKR71362.1"/>
    <property type="molecule type" value="Genomic_DNA"/>
</dbReference>
<reference evidence="3 4" key="1">
    <citation type="journal article" date="2015" name="Nature">
        <title>rRNA introns, odd ribosomes, and small enigmatic genomes across a large radiation of phyla.</title>
        <authorList>
            <person name="Brown C.T."/>
            <person name="Hug L.A."/>
            <person name="Thomas B.C."/>
            <person name="Sharon I."/>
            <person name="Castelle C.J."/>
            <person name="Singh A."/>
            <person name="Wilkins M.J."/>
            <person name="Williams K.H."/>
            <person name="Banfield J.F."/>
        </authorList>
    </citation>
    <scope>NUCLEOTIDE SEQUENCE [LARGE SCALE GENOMIC DNA]</scope>
</reference>
<feature type="domain" description="ATP-grasp" evidence="2">
    <location>
        <begin position="109"/>
        <end position="300"/>
    </location>
</feature>
<dbReference type="GO" id="GO:0046872">
    <property type="term" value="F:metal ion binding"/>
    <property type="evidence" value="ECO:0007669"/>
    <property type="project" value="InterPro"/>
</dbReference>
<gene>
    <name evidence="3" type="ORF">UU12_C0002G0020</name>
</gene>
<dbReference type="InterPro" id="IPR011761">
    <property type="entry name" value="ATP-grasp"/>
</dbReference>
<keyword evidence="1" id="KW-0547">Nucleotide-binding</keyword>
<dbReference type="PROSITE" id="PS50975">
    <property type="entry name" value="ATP_GRASP"/>
    <property type="match status" value="1"/>
</dbReference>
<dbReference type="GO" id="GO:0005737">
    <property type="term" value="C:cytoplasm"/>
    <property type="evidence" value="ECO:0007669"/>
    <property type="project" value="TreeGrafter"/>
</dbReference>
<dbReference type="Gene3D" id="3.30.470.20">
    <property type="entry name" value="ATP-grasp fold, B domain"/>
    <property type="match status" value="1"/>
</dbReference>
<dbReference type="STRING" id="1618563.UU12_C0002G0020"/>
<dbReference type="InterPro" id="IPR013815">
    <property type="entry name" value="ATP_grasp_subdomain_1"/>
</dbReference>
<dbReference type="GO" id="GO:0016879">
    <property type="term" value="F:ligase activity, forming carbon-nitrogen bonds"/>
    <property type="evidence" value="ECO:0007669"/>
    <property type="project" value="TreeGrafter"/>
</dbReference>
<comment type="caution">
    <text evidence="3">The sequence shown here is derived from an EMBL/GenBank/DDBJ whole genome shotgun (WGS) entry which is preliminary data.</text>
</comment>
<evidence type="ECO:0000313" key="4">
    <source>
        <dbReference type="Proteomes" id="UP000034562"/>
    </source>
</evidence>